<dbReference type="EMBL" id="CP033149">
    <property type="protein sequence ID" value="AYO42448.1"/>
    <property type="molecule type" value="Genomic_DNA"/>
</dbReference>
<accession>A0A3G2S5Q9</accession>
<dbReference type="InterPro" id="IPR036883">
    <property type="entry name" value="PDCD5-like_sf"/>
</dbReference>
<dbReference type="Pfam" id="PF01984">
    <property type="entry name" value="dsDNA_bind"/>
    <property type="match status" value="1"/>
</dbReference>
<organism evidence="3 4">
    <name type="scientific">Malassezia restricta (strain ATCC 96810 / NBRC 103918 / CBS 7877)</name>
    <name type="common">Seborrheic dermatitis infection agent</name>
    <dbReference type="NCBI Taxonomy" id="425264"/>
    <lineage>
        <taxon>Eukaryota</taxon>
        <taxon>Fungi</taxon>
        <taxon>Dikarya</taxon>
        <taxon>Basidiomycota</taxon>
        <taxon>Ustilaginomycotina</taxon>
        <taxon>Malasseziomycetes</taxon>
        <taxon>Malasseziales</taxon>
        <taxon>Malasseziaceae</taxon>
        <taxon>Malassezia</taxon>
    </lineage>
</organism>
<dbReference type="SUPFAM" id="SSF46950">
    <property type="entry name" value="Double-stranded DNA-binding domain"/>
    <property type="match status" value="1"/>
</dbReference>
<keyword evidence="4" id="KW-1185">Reference proteome</keyword>
<gene>
    <name evidence="3" type="ORF">DNF11_1498</name>
</gene>
<name>A0A3G2S5Q9_MALR7</name>
<dbReference type="Gene3D" id="1.10.8.140">
    <property type="entry name" value="PDCD5-like"/>
    <property type="match status" value="1"/>
</dbReference>
<evidence type="ECO:0008006" key="5">
    <source>
        <dbReference type="Google" id="ProtNLM"/>
    </source>
</evidence>
<dbReference type="GO" id="GO:0005634">
    <property type="term" value="C:nucleus"/>
    <property type="evidence" value="ECO:0007669"/>
    <property type="project" value="TreeGrafter"/>
</dbReference>
<dbReference type="FunFam" id="1.10.8.140:FF:000006">
    <property type="entry name" value="programmed cell death protein 5-like"/>
    <property type="match status" value="1"/>
</dbReference>
<dbReference type="Proteomes" id="UP000269793">
    <property type="component" value="Chromosome II"/>
</dbReference>
<dbReference type="OrthoDB" id="10252486at2759"/>
<dbReference type="VEuPathDB" id="FungiDB:DNF11_1498"/>
<feature type="region of interest" description="Disordered" evidence="2">
    <location>
        <begin position="121"/>
        <end position="142"/>
    </location>
</feature>
<dbReference type="InterPro" id="IPR002836">
    <property type="entry name" value="PDCD5-like"/>
</dbReference>
<evidence type="ECO:0000313" key="3">
    <source>
        <dbReference type="EMBL" id="AYO42448.1"/>
    </source>
</evidence>
<evidence type="ECO:0000256" key="2">
    <source>
        <dbReference type="SAM" id="MobiDB-lite"/>
    </source>
</evidence>
<proteinExistence type="inferred from homology"/>
<dbReference type="GO" id="GO:0005829">
    <property type="term" value="C:cytosol"/>
    <property type="evidence" value="ECO:0007669"/>
    <property type="project" value="TreeGrafter"/>
</dbReference>
<dbReference type="STRING" id="425264.A0A3G2S5Q9"/>
<feature type="compositionally biased region" description="Basic and acidic residues" evidence="2">
    <location>
        <begin position="44"/>
        <end position="53"/>
    </location>
</feature>
<evidence type="ECO:0000313" key="4">
    <source>
        <dbReference type="Proteomes" id="UP000269793"/>
    </source>
</evidence>
<dbReference type="PANTHER" id="PTHR10840">
    <property type="entry name" value="PROGRAMMED CELL DEATH PROTEIN 5"/>
    <property type="match status" value="1"/>
</dbReference>
<dbReference type="AlphaFoldDB" id="A0A3G2S5Q9"/>
<dbReference type="PANTHER" id="PTHR10840:SF0">
    <property type="entry name" value="PROGRAMMED CELL DEATH PROTEIN 5"/>
    <property type="match status" value="1"/>
</dbReference>
<evidence type="ECO:0000256" key="1">
    <source>
        <dbReference type="ARBA" id="ARBA00010490"/>
    </source>
</evidence>
<dbReference type="GO" id="GO:0003677">
    <property type="term" value="F:DNA binding"/>
    <property type="evidence" value="ECO:0007669"/>
    <property type="project" value="InterPro"/>
</dbReference>
<dbReference type="PIRSF" id="PIRSF015730">
    <property type="entry name" value="TFAR19"/>
    <property type="match status" value="1"/>
</dbReference>
<feature type="region of interest" description="Disordered" evidence="2">
    <location>
        <begin position="17"/>
        <end position="53"/>
    </location>
</feature>
<protein>
    <recommendedName>
        <fullName evidence="5">Programmed cell death protein 5</fullName>
    </recommendedName>
</protein>
<sequence length="142" mass="15616">MSDPELDAIRRARLAELRGNGMSMPSSGAIPVGQTPGMASGDDSGEKAAQVDEMKRQMLSQILDSEARERLSRIALVKPQKADAISDILLRMAQSGQVRQRVTEDQLILLLDQLDQASAHESGKITVTRKKTLDDEDDDWDL</sequence>
<comment type="similarity">
    <text evidence="1">Belongs to the PDCD5 family.</text>
</comment>
<reference evidence="3 4" key="1">
    <citation type="submission" date="2018-10" db="EMBL/GenBank/DDBJ databases">
        <title>Complete genome sequence of Malassezia restricta CBS 7877.</title>
        <authorList>
            <person name="Morand S.C."/>
            <person name="Bertignac M."/>
            <person name="Iltis A."/>
            <person name="Kolder I."/>
            <person name="Pirovano W."/>
            <person name="Jourdain R."/>
            <person name="Clavaud C."/>
        </authorList>
    </citation>
    <scope>NUCLEOTIDE SEQUENCE [LARGE SCALE GENOMIC DNA]</scope>
    <source>
        <strain evidence="3 4">CBS 7877</strain>
    </source>
</reference>